<comment type="similarity">
    <text evidence="2">Belongs to the insect defense protein family.</text>
</comment>
<keyword evidence="11" id="KW-1185">Reference proteome</keyword>
<evidence type="ECO:0000256" key="8">
    <source>
        <dbReference type="ARBA" id="ARBA00023022"/>
    </source>
</evidence>
<comment type="subcellular location">
    <subcellularLocation>
        <location evidence="1">Secreted</location>
    </subcellularLocation>
</comment>
<dbReference type="GO" id="GO:0045087">
    <property type="term" value="P:innate immune response"/>
    <property type="evidence" value="ECO:0007669"/>
    <property type="project" value="UniProtKB-KW"/>
</dbReference>
<dbReference type="InterPro" id="IPR002861">
    <property type="entry name" value="Reeler_dom"/>
</dbReference>
<name>A0A6J8BGA4_MYTCO</name>
<evidence type="ECO:0000256" key="5">
    <source>
        <dbReference type="ARBA" id="ARBA00022588"/>
    </source>
</evidence>
<keyword evidence="6" id="KW-0732">Signal</keyword>
<evidence type="ECO:0000256" key="3">
    <source>
        <dbReference type="ARBA" id="ARBA00022525"/>
    </source>
</evidence>
<keyword evidence="5" id="KW-0399">Innate immunity</keyword>
<accession>A0A6J8BGA4</accession>
<sequence length="161" mass="17949">MTPHHYGVNPQTGAAPFRITVDINEYRGDETIIVKLSRTSNNGFKGFLIQARNQVGRKIPGFRLSAQSKFIQCDSPNDTVTHTEASTKQSYMIEFNAPSTSQGNIAIFATVVQDFKTYWIKIQSELIIDKVSSGAATQFFLNIIAVVTCIWTNIKTLKNKS</sequence>
<gene>
    <name evidence="10" type="ORF">MCOR_18106</name>
</gene>
<protein>
    <recommendedName>
        <fullName evidence="9">Reelin domain-containing protein</fullName>
    </recommendedName>
</protein>
<keyword evidence="4" id="KW-0929">Antimicrobial</keyword>
<dbReference type="PROSITE" id="PS51019">
    <property type="entry name" value="REELIN"/>
    <property type="match status" value="1"/>
</dbReference>
<dbReference type="InterPro" id="IPR042307">
    <property type="entry name" value="Reeler_sf"/>
</dbReference>
<dbReference type="GO" id="GO:0016020">
    <property type="term" value="C:membrane"/>
    <property type="evidence" value="ECO:0007669"/>
    <property type="project" value="TreeGrafter"/>
</dbReference>
<dbReference type="InterPro" id="IPR051237">
    <property type="entry name" value="Ferric-chelate_Red/DefProt"/>
</dbReference>
<evidence type="ECO:0000256" key="1">
    <source>
        <dbReference type="ARBA" id="ARBA00004613"/>
    </source>
</evidence>
<reference evidence="10 11" key="1">
    <citation type="submission" date="2020-06" db="EMBL/GenBank/DDBJ databases">
        <authorList>
            <person name="Li R."/>
            <person name="Bekaert M."/>
        </authorList>
    </citation>
    <scope>NUCLEOTIDE SEQUENCE [LARGE SCALE GENOMIC DNA]</scope>
    <source>
        <strain evidence="11">wild</strain>
    </source>
</reference>
<evidence type="ECO:0000259" key="9">
    <source>
        <dbReference type="PROSITE" id="PS51019"/>
    </source>
</evidence>
<evidence type="ECO:0000256" key="2">
    <source>
        <dbReference type="ARBA" id="ARBA00008501"/>
    </source>
</evidence>
<evidence type="ECO:0000313" key="10">
    <source>
        <dbReference type="EMBL" id="CAC5382260.1"/>
    </source>
</evidence>
<dbReference type="PANTHER" id="PTHR45828">
    <property type="entry name" value="CYTOCHROME B561/FERRIC REDUCTASE TRANSMEMBRANE"/>
    <property type="match status" value="1"/>
</dbReference>
<feature type="domain" description="Reelin" evidence="9">
    <location>
        <begin position="1"/>
        <end position="143"/>
    </location>
</feature>
<dbReference type="OrthoDB" id="2419613at2759"/>
<keyword evidence="7" id="KW-0391">Immunity</keyword>
<evidence type="ECO:0000256" key="7">
    <source>
        <dbReference type="ARBA" id="ARBA00022859"/>
    </source>
</evidence>
<evidence type="ECO:0000256" key="4">
    <source>
        <dbReference type="ARBA" id="ARBA00022529"/>
    </source>
</evidence>
<dbReference type="Pfam" id="PF02014">
    <property type="entry name" value="Reeler"/>
    <property type="match status" value="1"/>
</dbReference>
<dbReference type="GO" id="GO:0042742">
    <property type="term" value="P:defense response to bacterium"/>
    <property type="evidence" value="ECO:0007669"/>
    <property type="project" value="UniProtKB-KW"/>
</dbReference>
<dbReference type="EMBL" id="CACVKT020003176">
    <property type="protein sequence ID" value="CAC5382260.1"/>
    <property type="molecule type" value="Genomic_DNA"/>
</dbReference>
<keyword evidence="3" id="KW-0964">Secreted</keyword>
<dbReference type="PANTHER" id="PTHR45828:SF9">
    <property type="entry name" value="CELL WALL INTEGRITY AND STRESS RESPONSE COMPONENT 4-LIKE-RELATED"/>
    <property type="match status" value="1"/>
</dbReference>
<dbReference type="GO" id="GO:0005576">
    <property type="term" value="C:extracellular region"/>
    <property type="evidence" value="ECO:0007669"/>
    <property type="project" value="UniProtKB-SubCell"/>
</dbReference>
<evidence type="ECO:0000256" key="6">
    <source>
        <dbReference type="ARBA" id="ARBA00022729"/>
    </source>
</evidence>
<dbReference type="Gene3D" id="2.60.40.4060">
    <property type="entry name" value="Reeler domain"/>
    <property type="match status" value="1"/>
</dbReference>
<proteinExistence type="inferred from homology"/>
<dbReference type="AlphaFoldDB" id="A0A6J8BGA4"/>
<evidence type="ECO:0000313" key="11">
    <source>
        <dbReference type="Proteomes" id="UP000507470"/>
    </source>
</evidence>
<dbReference type="CDD" id="cd08544">
    <property type="entry name" value="Reeler"/>
    <property type="match status" value="1"/>
</dbReference>
<dbReference type="Proteomes" id="UP000507470">
    <property type="component" value="Unassembled WGS sequence"/>
</dbReference>
<keyword evidence="8" id="KW-0044">Antibiotic</keyword>
<organism evidence="10 11">
    <name type="scientific">Mytilus coruscus</name>
    <name type="common">Sea mussel</name>
    <dbReference type="NCBI Taxonomy" id="42192"/>
    <lineage>
        <taxon>Eukaryota</taxon>
        <taxon>Metazoa</taxon>
        <taxon>Spiralia</taxon>
        <taxon>Lophotrochozoa</taxon>
        <taxon>Mollusca</taxon>
        <taxon>Bivalvia</taxon>
        <taxon>Autobranchia</taxon>
        <taxon>Pteriomorphia</taxon>
        <taxon>Mytilida</taxon>
        <taxon>Mytiloidea</taxon>
        <taxon>Mytilidae</taxon>
        <taxon>Mytilinae</taxon>
        <taxon>Mytilus</taxon>
    </lineage>
</organism>